<dbReference type="AlphaFoldDB" id="A0A8B9AFK6"/>
<dbReference type="KEGG" id="pda:120109183"/>
<proteinExistence type="inferred from homology"/>
<dbReference type="RefSeq" id="XP_038985501.1">
    <property type="nucleotide sequence ID" value="XM_039129573.1"/>
</dbReference>
<keyword evidence="4 7" id="KW-1133">Transmembrane helix</keyword>
<evidence type="ECO:0000256" key="2">
    <source>
        <dbReference type="ARBA" id="ARBA00022692"/>
    </source>
</evidence>
<dbReference type="KEGG" id="pda:120106657"/>
<dbReference type="GO" id="GO:0005375">
    <property type="term" value="F:copper ion transmembrane transporter activity"/>
    <property type="evidence" value="ECO:0007669"/>
    <property type="project" value="UniProtKB-UniRule"/>
</dbReference>
<comment type="subcellular location">
    <subcellularLocation>
        <location evidence="7">Membrane</location>
        <topology evidence="7">Multi-pass membrane protein</topology>
    </subcellularLocation>
</comment>
<reference evidence="9 10" key="2">
    <citation type="submission" date="2025-04" db="UniProtKB">
        <authorList>
            <consortium name="RefSeq"/>
        </authorList>
    </citation>
    <scope>IDENTIFICATION</scope>
    <source>
        <tissue evidence="9 10">Young leaves</tissue>
    </source>
</reference>
<protein>
    <recommendedName>
        <fullName evidence="7">Copper transport protein</fullName>
    </recommendedName>
</protein>
<evidence type="ECO:0000256" key="4">
    <source>
        <dbReference type="ARBA" id="ARBA00022989"/>
    </source>
</evidence>
<comment type="similarity">
    <text evidence="1 7">Belongs to the copper transporter (Ctr) (TC 1.A.56) family. SLC31A subfamily.</text>
</comment>
<keyword evidence="3 7" id="KW-0187">Copper transport</keyword>
<dbReference type="PANTHER" id="PTHR12483:SF117">
    <property type="entry name" value="COPPER TRANSPORTER 3"/>
    <property type="match status" value="1"/>
</dbReference>
<evidence type="ECO:0000256" key="5">
    <source>
        <dbReference type="ARBA" id="ARBA00023008"/>
    </source>
</evidence>
<dbReference type="RefSeq" id="XP_038978860.1">
    <property type="nucleotide sequence ID" value="XM_039122932.1"/>
</dbReference>
<evidence type="ECO:0000313" key="8">
    <source>
        <dbReference type="Proteomes" id="UP000228380"/>
    </source>
</evidence>
<keyword evidence="2 7" id="KW-0812">Transmembrane</keyword>
<organism evidence="8 11">
    <name type="scientific">Phoenix dactylifera</name>
    <name type="common">Date palm</name>
    <dbReference type="NCBI Taxonomy" id="42345"/>
    <lineage>
        <taxon>Eukaryota</taxon>
        <taxon>Viridiplantae</taxon>
        <taxon>Streptophyta</taxon>
        <taxon>Embryophyta</taxon>
        <taxon>Tracheophyta</taxon>
        <taxon>Spermatophyta</taxon>
        <taxon>Magnoliopsida</taxon>
        <taxon>Liliopsida</taxon>
        <taxon>Arecaceae</taxon>
        <taxon>Coryphoideae</taxon>
        <taxon>Phoeniceae</taxon>
        <taxon>Phoenix</taxon>
    </lineage>
</organism>
<dbReference type="InterPro" id="IPR007274">
    <property type="entry name" value="Cop_transporter"/>
</dbReference>
<accession>A0A8B9AFK6</accession>
<keyword evidence="7" id="KW-0406">Ion transport</keyword>
<dbReference type="Pfam" id="PF04145">
    <property type="entry name" value="Ctr"/>
    <property type="match status" value="1"/>
</dbReference>
<evidence type="ECO:0000313" key="10">
    <source>
        <dbReference type="RefSeq" id="XP_038978860.1"/>
    </source>
</evidence>
<evidence type="ECO:0000256" key="7">
    <source>
        <dbReference type="RuleBase" id="RU367022"/>
    </source>
</evidence>
<dbReference type="PANTHER" id="PTHR12483">
    <property type="entry name" value="SOLUTE CARRIER FAMILY 31 COPPER TRANSPORTERS"/>
    <property type="match status" value="1"/>
</dbReference>
<evidence type="ECO:0000256" key="1">
    <source>
        <dbReference type="ARBA" id="ARBA00006921"/>
    </source>
</evidence>
<feature type="transmembrane region" description="Helical" evidence="7">
    <location>
        <begin position="76"/>
        <end position="97"/>
    </location>
</feature>
<keyword evidence="7" id="KW-0813">Transport</keyword>
<name>A0A8B9AFK6_PHODC</name>
<keyword evidence="5 7" id="KW-0186">Copper</keyword>
<dbReference type="RefSeq" id="XP_038975608.1">
    <property type="nucleotide sequence ID" value="XM_039119680.1"/>
</dbReference>
<evidence type="ECO:0000256" key="3">
    <source>
        <dbReference type="ARBA" id="ARBA00022796"/>
    </source>
</evidence>
<evidence type="ECO:0000313" key="9">
    <source>
        <dbReference type="RefSeq" id="XP_038975608.1"/>
    </source>
</evidence>
<evidence type="ECO:0000256" key="6">
    <source>
        <dbReference type="ARBA" id="ARBA00023136"/>
    </source>
</evidence>
<gene>
    <name evidence="11" type="primary">LOC120111713</name>
    <name evidence="9" type="synonym">LOC120106657</name>
    <name evidence="10" type="synonym">LOC120109183</name>
</gene>
<sequence>MAAMDDGETLPRIALAKSSAMDDGMGDMGHHGMAPMGDMGQGMGDMGHGMDDMHMTFSWGKNAQILFSGWPGDRGGIYALALIVVFVLAVLLEWFNYSRVISPRWSRVVAGLVQTAIRRSPRVPLLRSPGGGGLKEIRGERVGSPVWD</sequence>
<dbReference type="Proteomes" id="UP000228380">
    <property type="component" value="Chromosome 8"/>
</dbReference>
<dbReference type="KEGG" id="pda:120111713"/>
<reference evidence="8" key="1">
    <citation type="journal article" date="2019" name="Nat. Commun.">
        <title>Genome-wide association mapping of date palm fruit traits.</title>
        <authorList>
            <person name="Hazzouri K.M."/>
            <person name="Gros-Balthazard M."/>
            <person name="Flowers J.M."/>
            <person name="Copetti D."/>
            <person name="Lemansour A."/>
            <person name="Lebrun M."/>
            <person name="Masmoudi K."/>
            <person name="Ferrand S."/>
            <person name="Dhar M.I."/>
            <person name="Fresquez Z.A."/>
            <person name="Rosas U."/>
            <person name="Zhang J."/>
            <person name="Talag J."/>
            <person name="Lee S."/>
            <person name="Kudrna D."/>
            <person name="Powell R.F."/>
            <person name="Leitch I.J."/>
            <person name="Krueger R.R."/>
            <person name="Wing R.A."/>
            <person name="Amiri K.M.A."/>
            <person name="Purugganan M.D."/>
        </authorList>
    </citation>
    <scope>NUCLEOTIDE SEQUENCE [LARGE SCALE GENOMIC DNA]</scope>
    <source>
        <strain evidence="8">cv. Khalas</strain>
    </source>
</reference>
<keyword evidence="8" id="KW-1185">Reference proteome</keyword>
<evidence type="ECO:0000313" key="11">
    <source>
        <dbReference type="RefSeq" id="XP_038985501.1"/>
    </source>
</evidence>
<keyword evidence="6 7" id="KW-0472">Membrane</keyword>
<dbReference type="GeneID" id="120111713"/>
<dbReference type="GO" id="GO:0005886">
    <property type="term" value="C:plasma membrane"/>
    <property type="evidence" value="ECO:0007669"/>
    <property type="project" value="TreeGrafter"/>
</dbReference>